<name>Q2SB82_HAHCH</name>
<keyword evidence="1" id="KW-0732">Signal</keyword>
<dbReference type="eggNOG" id="ENOG502Z8EC">
    <property type="taxonomic scope" value="Bacteria"/>
</dbReference>
<accession>Q2SB82</accession>
<gene>
    <name evidence="2" type="ordered locus">HCH_05425</name>
</gene>
<proteinExistence type="predicted"/>
<dbReference type="Proteomes" id="UP000000238">
    <property type="component" value="Chromosome"/>
</dbReference>
<dbReference type="AlphaFoldDB" id="Q2SB82"/>
<evidence type="ECO:0000256" key="1">
    <source>
        <dbReference type="SAM" id="SignalP"/>
    </source>
</evidence>
<dbReference type="HOGENOM" id="CLU_009699_0_0_6"/>
<evidence type="ECO:0000313" key="2">
    <source>
        <dbReference type="EMBL" id="ABC32092.1"/>
    </source>
</evidence>
<organism evidence="2 3">
    <name type="scientific">Hahella chejuensis (strain KCTC 2396)</name>
    <dbReference type="NCBI Taxonomy" id="349521"/>
    <lineage>
        <taxon>Bacteria</taxon>
        <taxon>Pseudomonadati</taxon>
        <taxon>Pseudomonadota</taxon>
        <taxon>Gammaproteobacteria</taxon>
        <taxon>Oceanospirillales</taxon>
        <taxon>Hahellaceae</taxon>
        <taxon>Hahella</taxon>
    </lineage>
</organism>
<sequence length="774" mass="85836">MMKRISVLAALLSMALQQTWAASVSAQPVQVTVGDDLYLIDPATLAVRVQVKQAQSPASAAAFAAEDVKSVVFVEGDPRHWRIALEDNAFDVKVAVDHGALTFAISADKPKTHINWPVSAAREVSAYGLPLGEGFYIPADDAAWADWLQEKYDESALTELLSMPFWTEVRSGGEGKAGYSLTWTLENPFNTAMTFDRDEAALRLGVSHEFSPLMQDRPYLVRVQTGAATPVAGALTYRELLERQGLLTLDDKIAHNPNVAKLAGAPHIYLWSSGLIKPEDIKSWRPFVREFAAKYQTSGHLAQKLWALFDKEARKMFTQAFKEAQGDAGFVSNYSRDAIVRAVNDALIKAIDAPAQHPLPGGHDPAMEVLRGDAMRTAMQQAFGAMMTQPESWGGGFSTDTIAALRKAGLTSAWLGANDWLDALWHPQSVKEAKAAGYLVGVYDSYGSIHAPDEPRTWLTAQVGRENWEKAPYRREDGSIVSGFSSVGAYANPLAIKEYAEQRMTAVTREARLNSLFLDVDATGMIYEDYTEGRKTSDAQDVAARTQRLNFPREELALVTGSEGGSALFANAIEFAHGMTITPFSWTDPDTGKNRQSTYYRGNYWPPEAPSLFFATKPIKPALRNIYYNPAYRLPLYQLALHESVVATLHWEYPSLKFKETRVDVGLLQLLYMIPPMYHLNAANLKRDLPVIAAYDKVFRPWHEKLYRTRMTGFEFLSLDRLLQSTRFADGTTITANFSSQERKTGQSAIPAQTVAIVSPDGARSLIPLREMLQ</sequence>
<dbReference type="KEGG" id="hch:HCH_05425"/>
<dbReference type="RefSeq" id="WP_011399156.1">
    <property type="nucleotide sequence ID" value="NC_007645.1"/>
</dbReference>
<protein>
    <recommendedName>
        <fullName evidence="4">Glycosyl hydrolases related to GH101 family, GHL1-GHL3</fullName>
    </recommendedName>
</protein>
<dbReference type="EMBL" id="CP000155">
    <property type="protein sequence ID" value="ABC32092.1"/>
    <property type="molecule type" value="Genomic_DNA"/>
</dbReference>
<feature type="signal peptide" evidence="1">
    <location>
        <begin position="1"/>
        <end position="21"/>
    </location>
</feature>
<reference evidence="2 3" key="1">
    <citation type="journal article" date="2005" name="Nucleic Acids Res.">
        <title>Genomic blueprint of Hahella chejuensis, a marine microbe producing an algicidal agent.</title>
        <authorList>
            <person name="Jeong H."/>
            <person name="Yim J.H."/>
            <person name="Lee C."/>
            <person name="Choi S.-H."/>
            <person name="Park Y.K."/>
            <person name="Yoon S.H."/>
            <person name="Hur C.-G."/>
            <person name="Kang H.-Y."/>
            <person name="Kim D."/>
            <person name="Lee H.H."/>
            <person name="Park K.H."/>
            <person name="Park S.-H."/>
            <person name="Park H.-S."/>
            <person name="Lee H.K."/>
            <person name="Oh T.K."/>
            <person name="Kim J.F."/>
        </authorList>
    </citation>
    <scope>NUCLEOTIDE SEQUENCE [LARGE SCALE GENOMIC DNA]</scope>
    <source>
        <strain evidence="2 3">KCTC 2396</strain>
    </source>
</reference>
<evidence type="ECO:0000313" key="3">
    <source>
        <dbReference type="Proteomes" id="UP000000238"/>
    </source>
</evidence>
<dbReference type="STRING" id="349521.HCH_05425"/>
<dbReference type="Pfam" id="PF11308">
    <property type="entry name" value="Glyco_hydro_129"/>
    <property type="match status" value="1"/>
</dbReference>
<feature type="chain" id="PRO_5004214911" description="Glycosyl hydrolases related to GH101 family, GHL1-GHL3" evidence="1">
    <location>
        <begin position="22"/>
        <end position="774"/>
    </location>
</feature>
<dbReference type="InterPro" id="IPR021459">
    <property type="entry name" value="GH101-related"/>
</dbReference>
<keyword evidence="3" id="KW-1185">Reference proteome</keyword>
<dbReference type="OrthoDB" id="3222930at2"/>
<evidence type="ECO:0008006" key="4">
    <source>
        <dbReference type="Google" id="ProtNLM"/>
    </source>
</evidence>